<feature type="domain" description="DNA2/NAM7 helicase-like C-terminal" evidence="5">
    <location>
        <begin position="957"/>
        <end position="1134"/>
    </location>
</feature>
<dbReference type="PANTHER" id="PTHR43788:SF8">
    <property type="entry name" value="DNA-BINDING PROTEIN SMUBP-2"/>
    <property type="match status" value="1"/>
</dbReference>
<dbReference type="CDD" id="cd18808">
    <property type="entry name" value="SF1_C_Upf1"/>
    <property type="match status" value="1"/>
</dbReference>
<dbReference type="InterPro" id="IPR041679">
    <property type="entry name" value="DNA2/NAM7-like_C"/>
</dbReference>
<dbReference type="EMBL" id="JAAKZF010000003">
    <property type="protein sequence ID" value="NGO50599.1"/>
    <property type="molecule type" value="Genomic_DNA"/>
</dbReference>
<feature type="domain" description="YprB ribonuclease H-like" evidence="6">
    <location>
        <begin position="355"/>
        <end position="538"/>
    </location>
</feature>
<evidence type="ECO:0000313" key="7">
    <source>
        <dbReference type="EMBL" id="NGO50599.1"/>
    </source>
</evidence>
<proteinExistence type="predicted"/>
<dbReference type="GO" id="GO:0016787">
    <property type="term" value="F:hydrolase activity"/>
    <property type="evidence" value="ECO:0007669"/>
    <property type="project" value="UniProtKB-KW"/>
</dbReference>
<dbReference type="InterPro" id="IPR038720">
    <property type="entry name" value="YprB_RNase_H-like_dom"/>
</dbReference>
<dbReference type="Pfam" id="PF13604">
    <property type="entry name" value="AAA_30"/>
    <property type="match status" value="1"/>
</dbReference>
<evidence type="ECO:0000259" key="5">
    <source>
        <dbReference type="Pfam" id="PF13087"/>
    </source>
</evidence>
<keyword evidence="8" id="KW-1185">Reference proteome</keyword>
<comment type="caution">
    <text evidence="7">The sequence shown here is derived from an EMBL/GenBank/DDBJ whole genome shotgun (WGS) entry which is preliminary data.</text>
</comment>
<evidence type="ECO:0000313" key="8">
    <source>
        <dbReference type="Proteomes" id="UP001642900"/>
    </source>
</evidence>
<name>A0A6G4W7L8_9HYPH</name>
<evidence type="ECO:0000256" key="3">
    <source>
        <dbReference type="ARBA" id="ARBA00022806"/>
    </source>
</evidence>
<dbReference type="GO" id="GO:0043139">
    <property type="term" value="F:5'-3' DNA helicase activity"/>
    <property type="evidence" value="ECO:0007669"/>
    <property type="project" value="TreeGrafter"/>
</dbReference>
<dbReference type="AlphaFoldDB" id="A0A6G4W7L8"/>
<dbReference type="InterPro" id="IPR027417">
    <property type="entry name" value="P-loop_NTPase"/>
</dbReference>
<sequence length="1167" mass="128036">MNGAWTIWFGVLQVAGCTNLGRRISTRYVAVIVIRNTGHSYELSASDLVGHLSCRHLTQLDRAVADGTSAKPQVWDPLLEILRERGAAHERKYVEHLTSLGLQTVTIDGIGVSSDAVAETISAMRDGVDAIVQGALAHGIWVGRTDVLLRVMTPSAFGNWSYEPVDTKLARETKAGSVLQLCLYSDLLRETQGCAPEFMHIVRPWSDFVPQSYRFSDYAAYFRKVQRGLATSITAVSNEATYPDPQEHCDICRWERTCDQRRRDDDHLCVVAGISKLQISELGDHDIKTLAALAATPVPLQWKPDRGSAQALTRIREQARIQHEARKTGDKIFELLPVEPGFGFSLLPAPSPGDVFLDLEGDPFVGEHGLEYLFGYACFDDVGNLGYRGNWAFSRADEKRAFETFVDFLMARWDRHPDLHVYHYAPYEPAALKTLMGRYATREDEIDRLLRAGVFVDLYGIVRNGLRASVESYSIKRLEPFYGFERSVPLSAANSALTEMSASLELENAPSVTEETRAVVLGYNQDDCISTARLRDWLEARRAEVIATGVAISRPVPGDGAPDEKITDWLARIAPLIESLSAGIPVDPADRDGEQQARWILANILDWHRREQKAVWWEYFRLAALSADDLMDEKAGLSGLEFVDAAGGTARAPIHRYSFPPQETELRGGEDLKNLGGNDLGKVADISFDDLTIDIKKRQDSADIHPTAVFEHGTVRIEVLAEALARIGEHVVANGIHGNGPYKAARALLLKEPILSSGEAVRREGETTLDAALRAAGELSNGVFPIQGPPGAGKTYTGARMICELVRRGKKVGITANSHKVIRNLIDAVVKAADELGVDLQCCQKAGEAEDAQHRLSFAKKPEDLLAAFGNGTDVGGGTAWLWARQDAFEAVDVLFVDEAAQMSLASVLAASNAAKAVVLLGDPQQLDQPTKGTHPEGTGTSALAHILGKSQIIAPDQGLFLDETWRLHPDICAFTSEAFYAGKLRSREGRERQVIRSSGPVNGSGLRYLPVEHVGNQNCSPEEAVAVAELVNRMLDASSTWIDDKGCEQPLGSEDIVIIAPYNAQVFEIQKHLPRARVGTVDKFQGQEAAIAIYSTATSSYADAPRGMEFLYSLNRLNVAISRAKCISILVSSPQIFEAECRSPRQMQLANAFCQYLEMADPLAIW</sequence>
<keyword evidence="2" id="KW-0378">Hydrolase</keyword>
<evidence type="ECO:0000256" key="2">
    <source>
        <dbReference type="ARBA" id="ARBA00022801"/>
    </source>
</evidence>
<gene>
    <name evidence="7" type="ORF">G6N73_05295</name>
</gene>
<dbReference type="PANTHER" id="PTHR43788">
    <property type="entry name" value="DNA2/NAM7 HELICASE FAMILY MEMBER"/>
    <property type="match status" value="1"/>
</dbReference>
<dbReference type="InterPro" id="IPR050534">
    <property type="entry name" value="Coronavir_polyprotein_1ab"/>
</dbReference>
<protein>
    <submittedName>
        <fullName evidence="7">TM0106 family RecB-like putative nuclease</fullName>
    </submittedName>
</protein>
<accession>A0A6G4W7L8</accession>
<keyword evidence="1" id="KW-0547">Nucleotide-binding</keyword>
<dbReference type="InterPro" id="IPR019993">
    <property type="entry name" value="RecB_nuclease_TM0106_put"/>
</dbReference>
<dbReference type="CDD" id="cd17934">
    <property type="entry name" value="DEXXQc_Upf1-like"/>
    <property type="match status" value="1"/>
</dbReference>
<dbReference type="Gene3D" id="3.40.50.300">
    <property type="entry name" value="P-loop containing nucleotide triphosphate hydrolases"/>
    <property type="match status" value="2"/>
</dbReference>
<dbReference type="Pfam" id="PF13482">
    <property type="entry name" value="RNase_H_2"/>
    <property type="match status" value="1"/>
</dbReference>
<reference evidence="7 8" key="1">
    <citation type="submission" date="2020-02" db="EMBL/GenBank/DDBJ databases">
        <title>Genome sequence of strain CCNWXJ40-4.</title>
        <authorList>
            <person name="Gao J."/>
            <person name="Sun J."/>
        </authorList>
    </citation>
    <scope>NUCLEOTIDE SEQUENCE [LARGE SCALE GENOMIC DNA]</scope>
    <source>
        <strain evidence="7 8">CCNWXJ 40-4</strain>
    </source>
</reference>
<dbReference type="InterPro" id="IPR047187">
    <property type="entry name" value="SF1_C_Upf1"/>
</dbReference>
<evidence type="ECO:0000256" key="1">
    <source>
        <dbReference type="ARBA" id="ARBA00022741"/>
    </source>
</evidence>
<evidence type="ECO:0000259" key="6">
    <source>
        <dbReference type="Pfam" id="PF13482"/>
    </source>
</evidence>
<keyword evidence="3" id="KW-0347">Helicase</keyword>
<evidence type="ECO:0000256" key="4">
    <source>
        <dbReference type="ARBA" id="ARBA00022840"/>
    </source>
</evidence>
<dbReference type="Pfam" id="PF13087">
    <property type="entry name" value="AAA_12"/>
    <property type="match status" value="1"/>
</dbReference>
<dbReference type="SUPFAM" id="SSF52540">
    <property type="entry name" value="P-loop containing nucleoside triphosphate hydrolases"/>
    <property type="match status" value="1"/>
</dbReference>
<dbReference type="NCBIfam" id="TIGR03491">
    <property type="entry name" value="TM0106 family RecB-like putative nuclease"/>
    <property type="match status" value="1"/>
</dbReference>
<dbReference type="Proteomes" id="UP001642900">
    <property type="component" value="Unassembled WGS sequence"/>
</dbReference>
<keyword evidence="4" id="KW-0067">ATP-binding</keyword>
<dbReference type="GO" id="GO:0005524">
    <property type="term" value="F:ATP binding"/>
    <property type="evidence" value="ECO:0007669"/>
    <property type="project" value="UniProtKB-KW"/>
</dbReference>
<organism evidence="7 8">
    <name type="scientific">Allomesorhizobium camelthorni</name>
    <dbReference type="NCBI Taxonomy" id="475069"/>
    <lineage>
        <taxon>Bacteria</taxon>
        <taxon>Pseudomonadati</taxon>
        <taxon>Pseudomonadota</taxon>
        <taxon>Alphaproteobacteria</taxon>
        <taxon>Hyphomicrobiales</taxon>
        <taxon>Phyllobacteriaceae</taxon>
        <taxon>Allomesorhizobium</taxon>
    </lineage>
</organism>